<organism evidence="1 2">
    <name type="scientific">Pricia antarctica</name>
    <dbReference type="NCBI Taxonomy" id="641691"/>
    <lineage>
        <taxon>Bacteria</taxon>
        <taxon>Pseudomonadati</taxon>
        <taxon>Bacteroidota</taxon>
        <taxon>Flavobacteriia</taxon>
        <taxon>Flavobacteriales</taxon>
        <taxon>Flavobacteriaceae</taxon>
        <taxon>Pricia</taxon>
    </lineage>
</organism>
<dbReference type="Proteomes" id="UP000199109">
    <property type="component" value="Unassembled WGS sequence"/>
</dbReference>
<gene>
    <name evidence="1" type="ORF">SAMN05421636_11311</name>
</gene>
<accession>A0A1G7IMR1</accession>
<dbReference type="AlphaFoldDB" id="A0A1G7IMR1"/>
<dbReference type="EMBL" id="FNAO01000013">
    <property type="protein sequence ID" value="SDF13848.1"/>
    <property type="molecule type" value="Genomic_DNA"/>
</dbReference>
<evidence type="ECO:0000313" key="2">
    <source>
        <dbReference type="Proteomes" id="UP000199109"/>
    </source>
</evidence>
<evidence type="ECO:0000313" key="1">
    <source>
        <dbReference type="EMBL" id="SDF13848.1"/>
    </source>
</evidence>
<sequence>MGVLLLLDYPAMMLNLLYWRLMDNFKAIKECLKQQRHYKFEHQD</sequence>
<keyword evidence="2" id="KW-1185">Reference proteome</keyword>
<protein>
    <submittedName>
        <fullName evidence="1">Uncharacterized protein</fullName>
    </submittedName>
</protein>
<proteinExistence type="predicted"/>
<reference evidence="1 2" key="1">
    <citation type="submission" date="2016-10" db="EMBL/GenBank/DDBJ databases">
        <authorList>
            <person name="de Groot N.N."/>
        </authorList>
    </citation>
    <scope>NUCLEOTIDE SEQUENCE [LARGE SCALE GENOMIC DNA]</scope>
    <source>
        <strain evidence="1 2">DSM 23421</strain>
    </source>
</reference>
<name>A0A1G7IMR1_9FLAO</name>